<keyword evidence="5" id="KW-0808">Transferase</keyword>
<keyword evidence="4" id="KW-0597">Phosphoprotein</keyword>
<dbReference type="Pfam" id="PF02518">
    <property type="entry name" value="HATPase_c"/>
    <property type="match status" value="1"/>
</dbReference>
<accession>A0ABP8XU56</accession>
<dbReference type="PRINTS" id="PR00344">
    <property type="entry name" value="BCTRLSENSOR"/>
</dbReference>
<dbReference type="SMART" id="SM00388">
    <property type="entry name" value="HisKA"/>
    <property type="match status" value="1"/>
</dbReference>
<dbReference type="PROSITE" id="PS50109">
    <property type="entry name" value="HIS_KIN"/>
    <property type="match status" value="1"/>
</dbReference>
<dbReference type="SUPFAM" id="SSF55874">
    <property type="entry name" value="ATPase domain of HSP90 chaperone/DNA topoisomerase II/histidine kinase"/>
    <property type="match status" value="1"/>
</dbReference>
<dbReference type="RefSeq" id="WP_345523007.1">
    <property type="nucleotide sequence ID" value="NZ_BAABKM010000003.1"/>
</dbReference>
<evidence type="ECO:0000256" key="6">
    <source>
        <dbReference type="ARBA" id="ARBA00022777"/>
    </source>
</evidence>
<dbReference type="CDD" id="cd00082">
    <property type="entry name" value="HisKA"/>
    <property type="match status" value="1"/>
</dbReference>
<keyword evidence="8" id="KW-1133">Transmembrane helix</keyword>
<dbReference type="SMART" id="SM00387">
    <property type="entry name" value="HATPase_c"/>
    <property type="match status" value="1"/>
</dbReference>
<dbReference type="InterPro" id="IPR013656">
    <property type="entry name" value="PAS_4"/>
</dbReference>
<dbReference type="InterPro" id="IPR036890">
    <property type="entry name" value="HATPase_C_sf"/>
</dbReference>
<evidence type="ECO:0000256" key="4">
    <source>
        <dbReference type="ARBA" id="ARBA00022553"/>
    </source>
</evidence>
<evidence type="ECO:0000313" key="10">
    <source>
        <dbReference type="EMBL" id="GAA4714624.1"/>
    </source>
</evidence>
<keyword evidence="6 10" id="KW-0418">Kinase</keyword>
<dbReference type="Gene3D" id="3.30.565.10">
    <property type="entry name" value="Histidine kinase-like ATPase, C-terminal domain"/>
    <property type="match status" value="1"/>
</dbReference>
<dbReference type="InterPro" id="IPR003594">
    <property type="entry name" value="HATPase_dom"/>
</dbReference>
<sequence>MGTLTVYDPALDRARVAGQRLFAVVVIVVVLAVLVGLPPARSSVSFWIGCAAVAVATVATVALPWRRLPPLLLAAVPAVDILAVALLRVDLMPTMAAAGVLAAIPALWLGADFGRTGVAIATVGGLAIFLMPALAGPWVLGTGADVARLFLWQLQTTGLALLAHAIVDELRRRDLLGKAVLTAVGSGVVVYDARGRLVLANGPAWSLAELGGYDLRLPGRPSDRAWTADRTHLAPEQQALGRACQVEHLPDTIEWLGPERDPSPVGWSARRMYDDDGDVLGTVVVCHDLTATLASRRSQEQFLGTITHELRTPLTSIVGFVDVAESLCDQDDRLLMKSLSAIRRNSDQLLTLVGRLLHESEDHLDLQPRRVDLGELLMSVLGRWRTQCTELGLRLETDLAPGVLVDVDPHQIVRVIDALVSNATKFTPSGGDVRVRLEVQPGHVLFEVTDTGIGMSSADRARAFDRFHRGDAARVQAIQGMGLGLQTVKKVVEAHHGSVDLDSLPGQGTTVRVRVPESQGALAG</sequence>
<dbReference type="InterPro" id="IPR036097">
    <property type="entry name" value="HisK_dim/P_sf"/>
</dbReference>
<keyword evidence="8" id="KW-0812">Transmembrane</keyword>
<keyword evidence="8" id="KW-0472">Membrane</keyword>
<reference evidence="11" key="1">
    <citation type="journal article" date="2019" name="Int. J. Syst. Evol. Microbiol.">
        <title>The Global Catalogue of Microorganisms (GCM) 10K type strain sequencing project: providing services to taxonomists for standard genome sequencing and annotation.</title>
        <authorList>
            <consortium name="The Broad Institute Genomics Platform"/>
            <consortium name="The Broad Institute Genome Sequencing Center for Infectious Disease"/>
            <person name="Wu L."/>
            <person name="Ma J."/>
        </authorList>
    </citation>
    <scope>NUCLEOTIDE SEQUENCE [LARGE SCALE GENOMIC DNA]</scope>
    <source>
        <strain evidence="11">JCM 18531</strain>
    </source>
</reference>
<evidence type="ECO:0000259" key="9">
    <source>
        <dbReference type="PROSITE" id="PS50109"/>
    </source>
</evidence>
<dbReference type="PANTHER" id="PTHR43047:SF72">
    <property type="entry name" value="OSMOSENSING HISTIDINE PROTEIN KINASE SLN1"/>
    <property type="match status" value="1"/>
</dbReference>
<dbReference type="EC" id="2.7.13.3" evidence="3"/>
<feature type="transmembrane region" description="Helical" evidence="8">
    <location>
        <begin position="44"/>
        <end position="63"/>
    </location>
</feature>
<dbReference type="Gene3D" id="1.10.287.130">
    <property type="match status" value="1"/>
</dbReference>
<keyword evidence="7" id="KW-0902">Two-component regulatory system</keyword>
<comment type="caution">
    <text evidence="10">The sequence shown here is derived from an EMBL/GenBank/DDBJ whole genome shotgun (WGS) entry which is preliminary data.</text>
</comment>
<feature type="transmembrane region" description="Helical" evidence="8">
    <location>
        <begin position="118"/>
        <end position="140"/>
    </location>
</feature>
<gene>
    <name evidence="10" type="ORF">GCM10023349_37320</name>
</gene>
<dbReference type="InterPro" id="IPR000014">
    <property type="entry name" value="PAS"/>
</dbReference>
<evidence type="ECO:0000256" key="1">
    <source>
        <dbReference type="ARBA" id="ARBA00000085"/>
    </source>
</evidence>
<feature type="transmembrane region" description="Helical" evidence="8">
    <location>
        <begin position="95"/>
        <end position="111"/>
    </location>
</feature>
<dbReference type="Pfam" id="PF08448">
    <property type="entry name" value="PAS_4"/>
    <property type="match status" value="1"/>
</dbReference>
<feature type="transmembrane region" description="Helical" evidence="8">
    <location>
        <begin position="21"/>
        <end position="38"/>
    </location>
</feature>
<dbReference type="GO" id="GO:0016301">
    <property type="term" value="F:kinase activity"/>
    <property type="evidence" value="ECO:0007669"/>
    <property type="project" value="UniProtKB-KW"/>
</dbReference>
<comment type="subcellular location">
    <subcellularLocation>
        <location evidence="2">Cell membrane</location>
    </subcellularLocation>
</comment>
<dbReference type="PANTHER" id="PTHR43047">
    <property type="entry name" value="TWO-COMPONENT HISTIDINE PROTEIN KINASE"/>
    <property type="match status" value="1"/>
</dbReference>
<keyword evidence="11" id="KW-1185">Reference proteome</keyword>
<evidence type="ECO:0000313" key="11">
    <source>
        <dbReference type="Proteomes" id="UP001499974"/>
    </source>
</evidence>
<dbReference type="SUPFAM" id="SSF55785">
    <property type="entry name" value="PYP-like sensor domain (PAS domain)"/>
    <property type="match status" value="1"/>
</dbReference>
<dbReference type="InterPro" id="IPR005467">
    <property type="entry name" value="His_kinase_dom"/>
</dbReference>
<feature type="domain" description="Histidine kinase" evidence="9">
    <location>
        <begin position="305"/>
        <end position="519"/>
    </location>
</feature>
<proteinExistence type="predicted"/>
<dbReference type="SUPFAM" id="SSF47384">
    <property type="entry name" value="Homodimeric domain of signal transducing histidine kinase"/>
    <property type="match status" value="1"/>
</dbReference>
<evidence type="ECO:0000256" key="8">
    <source>
        <dbReference type="SAM" id="Phobius"/>
    </source>
</evidence>
<dbReference type="Gene3D" id="3.30.450.20">
    <property type="entry name" value="PAS domain"/>
    <property type="match status" value="1"/>
</dbReference>
<organism evidence="10 11">
    <name type="scientific">Nocardioides conyzicola</name>
    <dbReference type="NCBI Taxonomy" id="1651781"/>
    <lineage>
        <taxon>Bacteria</taxon>
        <taxon>Bacillati</taxon>
        <taxon>Actinomycetota</taxon>
        <taxon>Actinomycetes</taxon>
        <taxon>Propionibacteriales</taxon>
        <taxon>Nocardioidaceae</taxon>
        <taxon>Nocardioides</taxon>
    </lineage>
</organism>
<dbReference type="Pfam" id="PF00512">
    <property type="entry name" value="HisKA"/>
    <property type="match status" value="1"/>
</dbReference>
<dbReference type="InterPro" id="IPR035965">
    <property type="entry name" value="PAS-like_dom_sf"/>
</dbReference>
<name>A0ABP8XU56_9ACTN</name>
<dbReference type="InterPro" id="IPR004358">
    <property type="entry name" value="Sig_transdc_His_kin-like_C"/>
</dbReference>
<dbReference type="InterPro" id="IPR003661">
    <property type="entry name" value="HisK_dim/P_dom"/>
</dbReference>
<evidence type="ECO:0000256" key="7">
    <source>
        <dbReference type="ARBA" id="ARBA00023012"/>
    </source>
</evidence>
<dbReference type="CDD" id="cd00130">
    <property type="entry name" value="PAS"/>
    <property type="match status" value="1"/>
</dbReference>
<evidence type="ECO:0000256" key="3">
    <source>
        <dbReference type="ARBA" id="ARBA00012438"/>
    </source>
</evidence>
<evidence type="ECO:0000256" key="2">
    <source>
        <dbReference type="ARBA" id="ARBA00004236"/>
    </source>
</evidence>
<dbReference type="Proteomes" id="UP001499974">
    <property type="component" value="Unassembled WGS sequence"/>
</dbReference>
<protein>
    <recommendedName>
        <fullName evidence="3">histidine kinase</fullName>
        <ecNumber evidence="3">2.7.13.3</ecNumber>
    </recommendedName>
</protein>
<comment type="catalytic activity">
    <reaction evidence="1">
        <text>ATP + protein L-histidine = ADP + protein N-phospho-L-histidine.</text>
        <dbReference type="EC" id="2.7.13.3"/>
    </reaction>
</comment>
<evidence type="ECO:0000256" key="5">
    <source>
        <dbReference type="ARBA" id="ARBA00022679"/>
    </source>
</evidence>
<feature type="transmembrane region" description="Helical" evidence="8">
    <location>
        <begin position="70"/>
        <end position="89"/>
    </location>
</feature>
<dbReference type="EMBL" id="BAABKM010000003">
    <property type="protein sequence ID" value="GAA4714624.1"/>
    <property type="molecule type" value="Genomic_DNA"/>
</dbReference>